<dbReference type="EMBL" id="SPNK01000005">
    <property type="protein sequence ID" value="TFI01745.1"/>
    <property type="molecule type" value="Genomic_DNA"/>
</dbReference>
<name>A0AAX2SB39_KOCRH</name>
<keyword evidence="2" id="KW-0812">Transmembrane</keyword>
<comment type="caution">
    <text evidence="3">The sequence shown here is derived from an EMBL/GenBank/DDBJ whole genome shotgun (WGS) entry which is preliminary data.</text>
</comment>
<feature type="region of interest" description="Disordered" evidence="1">
    <location>
        <begin position="275"/>
        <end position="296"/>
    </location>
</feature>
<proteinExistence type="predicted"/>
<dbReference type="RefSeq" id="WP_019310408.1">
    <property type="nucleotide sequence ID" value="NZ_CABMOG010000004.1"/>
</dbReference>
<organism evidence="3 4">
    <name type="scientific">Kocuria rhizophila</name>
    <dbReference type="NCBI Taxonomy" id="72000"/>
    <lineage>
        <taxon>Bacteria</taxon>
        <taxon>Bacillati</taxon>
        <taxon>Actinomycetota</taxon>
        <taxon>Actinomycetes</taxon>
        <taxon>Micrococcales</taxon>
        <taxon>Micrococcaceae</taxon>
        <taxon>Kocuria</taxon>
    </lineage>
</organism>
<dbReference type="AlphaFoldDB" id="A0AAX2SB39"/>
<keyword evidence="2" id="KW-1133">Transmembrane helix</keyword>
<accession>A0AAX2SB39</accession>
<evidence type="ECO:0000313" key="4">
    <source>
        <dbReference type="Proteomes" id="UP000298017"/>
    </source>
</evidence>
<evidence type="ECO:0000313" key="3">
    <source>
        <dbReference type="EMBL" id="TFI01745.1"/>
    </source>
</evidence>
<evidence type="ECO:0000256" key="1">
    <source>
        <dbReference type="SAM" id="MobiDB-lite"/>
    </source>
</evidence>
<evidence type="ECO:0000256" key="2">
    <source>
        <dbReference type="SAM" id="Phobius"/>
    </source>
</evidence>
<sequence>MSRHEPEALENLALPTLRALAVPLVVVLALVVGIVTVWTSAANWFLVARDPESPVDTYLSHLEGGSSRQVMAPLLTTEDDGLDQVLTNPAYRAAGNRPQRHEFVGTRVTGDTAVVTVDVGLGDGSVVRRAYTVHLVTAWGPFNDAWQLREREHAPVTVRLPAAVDALAVNGQKVRPEGTAIGSDPDAPPGGPARTWRFEGLPGQYDVALPQDSYLLAGKHAVTEISLADPRPAEAGMTYEASPRMWEEVEREVQNTLSMCGSVVRFDAATCPVPRKAERAPSSGGGAPTGTSGLADGVSNVRWQLTSRPALLLEPDARDPLTFHAVPFRQAQARVTWLQNGRQMVETVSFEIEVTARTTGEHLDTDVRLRSPLTHAQAGPRPS</sequence>
<protein>
    <submittedName>
        <fullName evidence="3">Uncharacterized protein</fullName>
    </submittedName>
</protein>
<gene>
    <name evidence="3" type="ORF">E4P33_06395</name>
</gene>
<dbReference type="Proteomes" id="UP000298017">
    <property type="component" value="Unassembled WGS sequence"/>
</dbReference>
<keyword evidence="2" id="KW-0472">Membrane</keyword>
<feature type="transmembrane region" description="Helical" evidence="2">
    <location>
        <begin position="20"/>
        <end position="46"/>
    </location>
</feature>
<keyword evidence="4" id="KW-1185">Reference proteome</keyword>
<reference evidence="3 4" key="1">
    <citation type="submission" date="2019-03" db="EMBL/GenBank/DDBJ databases">
        <title>Genome Sequencing and Assembly of Various Microbes Isolated from Alder Root Nodule.</title>
        <authorList>
            <person name="Swanson E."/>
            <person name="Sevigny J.L."/>
            <person name="Pesce C."/>
            <person name="Davis I."/>
            <person name="Kleiner V."/>
            <person name="Tisa L."/>
        </authorList>
    </citation>
    <scope>NUCLEOTIDE SEQUENCE [LARGE SCALE GENOMIC DNA]</scope>
    <source>
        <strain evidence="3 4">4R-31</strain>
    </source>
</reference>